<keyword evidence="3" id="KW-0805">Transcription regulation</keyword>
<dbReference type="PANTHER" id="PTHR46577">
    <property type="entry name" value="HTH-TYPE TRANSCRIPTIONAL REGULATORY PROTEIN GABR"/>
    <property type="match status" value="1"/>
</dbReference>
<dbReference type="InterPro" id="IPR004839">
    <property type="entry name" value="Aminotransferase_I/II_large"/>
</dbReference>
<proteinExistence type="inferred from homology"/>
<dbReference type="eggNOG" id="COG1167">
    <property type="taxonomic scope" value="Bacteria"/>
</dbReference>
<dbReference type="SMART" id="SM00345">
    <property type="entry name" value="HTH_GNTR"/>
    <property type="match status" value="1"/>
</dbReference>
<dbReference type="AlphaFoldDB" id="E3PT48"/>
<accession>E3PT48</accession>
<reference evidence="8" key="1">
    <citation type="journal article" date="2010" name="BMC Genomics">
        <title>Clostridium sticklandii, a specialist in amino acid degradation:revisiting its metabolism through its genome sequence.</title>
        <authorList>
            <person name="Fonknechten N."/>
            <person name="Chaussonnerie S."/>
            <person name="Tricot S."/>
            <person name="Lajus A."/>
            <person name="Andreesen J.R."/>
            <person name="Perchat N."/>
            <person name="Pelletier E."/>
            <person name="Gouyvenoux M."/>
            <person name="Barbe V."/>
            <person name="Salanoubat M."/>
            <person name="Le Paslier D."/>
            <person name="Weissenbach J."/>
            <person name="Cohen G.N."/>
            <person name="Kreimeyer A."/>
        </authorList>
    </citation>
    <scope>NUCLEOTIDE SEQUENCE [LARGE SCALE GENOMIC DNA]</scope>
    <source>
        <strain evidence="8">ATCC 12662 / DSM 519 / JCM 1433 / CCUG 9281 / NCIMB 10654 / HF</strain>
    </source>
</reference>
<dbReference type="GO" id="GO:0030170">
    <property type="term" value="F:pyridoxal phosphate binding"/>
    <property type="evidence" value="ECO:0007669"/>
    <property type="project" value="InterPro"/>
</dbReference>
<evidence type="ECO:0000313" key="8">
    <source>
        <dbReference type="Proteomes" id="UP000007041"/>
    </source>
</evidence>
<dbReference type="GO" id="GO:0008483">
    <property type="term" value="F:transaminase activity"/>
    <property type="evidence" value="ECO:0007669"/>
    <property type="project" value="UniProtKB-KW"/>
</dbReference>
<sequence>MDIYKEVAMEKFRIDFKKENGPKYIQLYKHIKNLIENSKIEASEKLPPLREMSAFLNINISTSVKAYDLLEKEKYIYKKEGSGSYIYPQASASKEVIKAVRFDLANPQANMFPVDKFKEAVAIAIEKEGETLFDYHEGLGYELLRISLCDYMKSLSIESEPDRIQIISGAQQGINIIVNSILNYGDVVFIEEPSYPGAIDVFKEHGVKVVGIPVLDDGIDIGILKMKLEKIKPSILYTMPNYQNPTGVCYSEKKKKEILNLARQFDFMIIEDDYMSDFDFNNTKIKPLRAYDEENRVIYIKSFSKILMPGLRIGFMEMPIHVRNVISRIKYSMDISTSSFTQLSLYYYMTFFGWRNHLDIIKKVYESRFKIAKKYIDSNFSDILTFRKASGGVNFFAALPKDYSSIDLKIFLESKGVKVLEGPLFYYNIKAENEFRISIAHMQENDIEINLNTLKNGIIEFLSDEKNKMKYKIPN</sequence>
<dbReference type="Gene3D" id="3.40.640.10">
    <property type="entry name" value="Type I PLP-dependent aspartate aminotransferase-like (Major domain)"/>
    <property type="match status" value="1"/>
</dbReference>
<dbReference type="Gene3D" id="1.10.10.10">
    <property type="entry name" value="Winged helix-like DNA-binding domain superfamily/Winged helix DNA-binding domain"/>
    <property type="match status" value="1"/>
</dbReference>
<dbReference type="SUPFAM" id="SSF53383">
    <property type="entry name" value="PLP-dependent transferases"/>
    <property type="match status" value="1"/>
</dbReference>
<dbReference type="PROSITE" id="PS50949">
    <property type="entry name" value="HTH_GNTR"/>
    <property type="match status" value="1"/>
</dbReference>
<dbReference type="GO" id="GO:0003677">
    <property type="term" value="F:DNA binding"/>
    <property type="evidence" value="ECO:0007669"/>
    <property type="project" value="UniProtKB-KW"/>
</dbReference>
<dbReference type="CDD" id="cd00609">
    <property type="entry name" value="AAT_like"/>
    <property type="match status" value="1"/>
</dbReference>
<dbReference type="HOGENOM" id="CLU_017584_0_0_9"/>
<dbReference type="InterPro" id="IPR015421">
    <property type="entry name" value="PyrdxlP-dep_Trfase_major"/>
</dbReference>
<dbReference type="BioCyc" id="CSTI499177:GJE9-1991-MONOMER"/>
<gene>
    <name evidence="7" type="ordered locus">CLOST_1932</name>
</gene>
<evidence type="ECO:0000313" key="7">
    <source>
        <dbReference type="EMBL" id="CBH22052.1"/>
    </source>
</evidence>
<keyword evidence="7" id="KW-0032">Aminotransferase</keyword>
<keyword evidence="4" id="KW-0238">DNA-binding</keyword>
<keyword evidence="2" id="KW-0663">Pyridoxal phosphate</keyword>
<keyword evidence="8" id="KW-1185">Reference proteome</keyword>
<dbReference type="InterPro" id="IPR015424">
    <property type="entry name" value="PyrdxlP-dep_Trfase"/>
</dbReference>
<evidence type="ECO:0000259" key="6">
    <source>
        <dbReference type="PROSITE" id="PS50949"/>
    </source>
</evidence>
<dbReference type="GO" id="GO:0003700">
    <property type="term" value="F:DNA-binding transcription factor activity"/>
    <property type="evidence" value="ECO:0007669"/>
    <property type="project" value="InterPro"/>
</dbReference>
<dbReference type="Pfam" id="PF00392">
    <property type="entry name" value="GntR"/>
    <property type="match status" value="1"/>
</dbReference>
<dbReference type="CDD" id="cd07377">
    <property type="entry name" value="WHTH_GntR"/>
    <property type="match status" value="1"/>
</dbReference>
<dbReference type="InterPro" id="IPR036390">
    <property type="entry name" value="WH_DNA-bd_sf"/>
</dbReference>
<feature type="domain" description="HTH gntR-type" evidence="6">
    <location>
        <begin position="21"/>
        <end position="89"/>
    </location>
</feature>
<keyword evidence="5" id="KW-0804">Transcription</keyword>
<dbReference type="Pfam" id="PF00155">
    <property type="entry name" value="Aminotran_1_2"/>
    <property type="match status" value="1"/>
</dbReference>
<evidence type="ECO:0000256" key="1">
    <source>
        <dbReference type="ARBA" id="ARBA00005384"/>
    </source>
</evidence>
<comment type="similarity">
    <text evidence="1">In the C-terminal section; belongs to the class-I pyridoxal-phosphate-dependent aminotransferase family.</text>
</comment>
<dbReference type="InterPro" id="IPR036388">
    <property type="entry name" value="WH-like_DNA-bd_sf"/>
</dbReference>
<evidence type="ECO:0000256" key="2">
    <source>
        <dbReference type="ARBA" id="ARBA00022898"/>
    </source>
</evidence>
<dbReference type="InterPro" id="IPR015422">
    <property type="entry name" value="PyrdxlP-dep_Trfase_small"/>
</dbReference>
<dbReference type="PANTHER" id="PTHR46577:SF1">
    <property type="entry name" value="HTH-TYPE TRANSCRIPTIONAL REGULATORY PROTEIN GABR"/>
    <property type="match status" value="1"/>
</dbReference>
<evidence type="ECO:0000256" key="3">
    <source>
        <dbReference type="ARBA" id="ARBA00023015"/>
    </source>
</evidence>
<evidence type="ECO:0000256" key="4">
    <source>
        <dbReference type="ARBA" id="ARBA00023125"/>
    </source>
</evidence>
<keyword evidence="7" id="KW-0808">Transferase</keyword>
<dbReference type="Proteomes" id="UP000007041">
    <property type="component" value="Chromosome"/>
</dbReference>
<name>E3PT48_ACESD</name>
<dbReference type="SUPFAM" id="SSF46785">
    <property type="entry name" value="Winged helix' DNA-binding domain"/>
    <property type="match status" value="1"/>
</dbReference>
<dbReference type="STRING" id="1511.CLOST_1932"/>
<evidence type="ECO:0000256" key="5">
    <source>
        <dbReference type="ARBA" id="ARBA00023163"/>
    </source>
</evidence>
<dbReference type="InterPro" id="IPR000524">
    <property type="entry name" value="Tscrpt_reg_HTH_GntR"/>
</dbReference>
<organism evidence="7 8">
    <name type="scientific">Acetoanaerobium sticklandii (strain ATCC 12662 / DSM 519 / JCM 1433 / CCUG 9281 / NCIMB 10654 / HF)</name>
    <name type="common">Clostridium sticklandii</name>
    <dbReference type="NCBI Taxonomy" id="499177"/>
    <lineage>
        <taxon>Bacteria</taxon>
        <taxon>Bacillati</taxon>
        <taxon>Bacillota</taxon>
        <taxon>Clostridia</taxon>
        <taxon>Peptostreptococcales</taxon>
        <taxon>Filifactoraceae</taxon>
        <taxon>Acetoanaerobium</taxon>
    </lineage>
</organism>
<dbReference type="InterPro" id="IPR051446">
    <property type="entry name" value="HTH_trans_reg/aminotransferase"/>
</dbReference>
<dbReference type="Gene3D" id="3.90.1150.10">
    <property type="entry name" value="Aspartate Aminotransferase, domain 1"/>
    <property type="match status" value="1"/>
</dbReference>
<dbReference type="KEGG" id="cst:CLOST_1932"/>
<dbReference type="EMBL" id="FP565809">
    <property type="protein sequence ID" value="CBH22052.1"/>
    <property type="molecule type" value="Genomic_DNA"/>
</dbReference>
<protein>
    <submittedName>
        <fullName evidence="7">Putative aminotransferase</fullName>
    </submittedName>
</protein>